<feature type="compositionally biased region" description="Polar residues" evidence="3">
    <location>
        <begin position="1"/>
        <end position="12"/>
    </location>
</feature>
<evidence type="ECO:0000256" key="3">
    <source>
        <dbReference type="SAM" id="MobiDB-lite"/>
    </source>
</evidence>
<sequence>MGGQAIATSSTLIAPPGHAAEPAKRRRRTRADVTDRIHTAARELFAERGYQGATTKEIARLADVSETLLFRYYGSKAALFDEVVAQPFNRLLLDFLAKRPHAADPQAAEHGIFMAVYDLIDQNRALFTALLSAKGATGEDGAGPPFNGLLPFYRAGAAELTQKYTELGQTPPFDLQIALRLAFGMLASSVLLRDWLFPDGVPPGEQIVGLLEQVVARALEPVPVEPR</sequence>
<evidence type="ECO:0000256" key="1">
    <source>
        <dbReference type="ARBA" id="ARBA00023125"/>
    </source>
</evidence>
<dbReference type="PANTHER" id="PTHR30055">
    <property type="entry name" value="HTH-TYPE TRANSCRIPTIONAL REGULATOR RUTR"/>
    <property type="match status" value="1"/>
</dbReference>
<evidence type="ECO:0000313" key="6">
    <source>
        <dbReference type="Proteomes" id="UP001222770"/>
    </source>
</evidence>
<feature type="DNA-binding region" description="H-T-H motif" evidence="2">
    <location>
        <begin position="54"/>
        <end position="73"/>
    </location>
</feature>
<organism evidence="5 6">
    <name type="scientific">Novosphingobium cyanobacteriorum</name>
    <dbReference type="NCBI Taxonomy" id="3024215"/>
    <lineage>
        <taxon>Bacteria</taxon>
        <taxon>Pseudomonadati</taxon>
        <taxon>Pseudomonadota</taxon>
        <taxon>Alphaproteobacteria</taxon>
        <taxon>Sphingomonadales</taxon>
        <taxon>Sphingomonadaceae</taxon>
        <taxon>Novosphingobium</taxon>
    </lineage>
</organism>
<name>A0ABT6CNT4_9SPHN</name>
<protein>
    <submittedName>
        <fullName evidence="5">TetR/AcrR family transcriptional regulator</fullName>
    </submittedName>
</protein>
<gene>
    <name evidence="5" type="ORF">POM99_17000</name>
</gene>
<dbReference type="SUPFAM" id="SSF46689">
    <property type="entry name" value="Homeodomain-like"/>
    <property type="match status" value="1"/>
</dbReference>
<proteinExistence type="predicted"/>
<dbReference type="PANTHER" id="PTHR30055:SF226">
    <property type="entry name" value="HTH-TYPE TRANSCRIPTIONAL REGULATOR PKSA"/>
    <property type="match status" value="1"/>
</dbReference>
<dbReference type="InterPro" id="IPR001647">
    <property type="entry name" value="HTH_TetR"/>
</dbReference>
<dbReference type="Gene3D" id="1.10.357.10">
    <property type="entry name" value="Tetracycline Repressor, domain 2"/>
    <property type="match status" value="1"/>
</dbReference>
<dbReference type="Pfam" id="PF00440">
    <property type="entry name" value="TetR_N"/>
    <property type="match status" value="1"/>
</dbReference>
<dbReference type="PRINTS" id="PR00455">
    <property type="entry name" value="HTHTETR"/>
</dbReference>
<accession>A0ABT6CNT4</accession>
<feature type="domain" description="HTH tetR-type" evidence="4">
    <location>
        <begin position="31"/>
        <end position="91"/>
    </location>
</feature>
<evidence type="ECO:0000256" key="2">
    <source>
        <dbReference type="PROSITE-ProRule" id="PRU00335"/>
    </source>
</evidence>
<dbReference type="EMBL" id="JAROCY010000018">
    <property type="protein sequence ID" value="MDF8334908.1"/>
    <property type="molecule type" value="Genomic_DNA"/>
</dbReference>
<dbReference type="PROSITE" id="PS50977">
    <property type="entry name" value="HTH_TETR_2"/>
    <property type="match status" value="1"/>
</dbReference>
<evidence type="ECO:0000259" key="4">
    <source>
        <dbReference type="PROSITE" id="PS50977"/>
    </source>
</evidence>
<feature type="region of interest" description="Disordered" evidence="3">
    <location>
        <begin position="1"/>
        <end position="31"/>
    </location>
</feature>
<dbReference type="InterPro" id="IPR050109">
    <property type="entry name" value="HTH-type_TetR-like_transc_reg"/>
</dbReference>
<dbReference type="Proteomes" id="UP001222770">
    <property type="component" value="Unassembled WGS sequence"/>
</dbReference>
<dbReference type="InterPro" id="IPR009057">
    <property type="entry name" value="Homeodomain-like_sf"/>
</dbReference>
<reference evidence="5 6" key="1">
    <citation type="submission" date="2023-03" db="EMBL/GenBank/DDBJ databases">
        <title>Novosphingobium cyanobacteriorum sp. nov., isolated from a eutrophic reservoir during the Microcystis bloom period.</title>
        <authorList>
            <person name="Kang M."/>
            <person name="Le V."/>
            <person name="Ko S.-R."/>
            <person name="Lee S.-A."/>
            <person name="Ahn C.-Y."/>
        </authorList>
    </citation>
    <scope>NUCLEOTIDE SEQUENCE [LARGE SCALE GENOMIC DNA]</scope>
    <source>
        <strain evidence="5 6">HBC54</strain>
    </source>
</reference>
<dbReference type="RefSeq" id="WP_277279679.1">
    <property type="nucleotide sequence ID" value="NZ_JAROCY010000018.1"/>
</dbReference>
<keyword evidence="6" id="KW-1185">Reference proteome</keyword>
<comment type="caution">
    <text evidence="5">The sequence shown here is derived from an EMBL/GenBank/DDBJ whole genome shotgun (WGS) entry which is preliminary data.</text>
</comment>
<evidence type="ECO:0000313" key="5">
    <source>
        <dbReference type="EMBL" id="MDF8334908.1"/>
    </source>
</evidence>
<keyword evidence="1 2" id="KW-0238">DNA-binding</keyword>